<feature type="compositionally biased region" description="Basic residues" evidence="1">
    <location>
        <begin position="169"/>
        <end position="179"/>
    </location>
</feature>
<protein>
    <submittedName>
        <fullName evidence="2">Uncharacterized protein</fullName>
    </submittedName>
</protein>
<dbReference type="Proteomes" id="UP001244341">
    <property type="component" value="Chromosome 16b"/>
</dbReference>
<evidence type="ECO:0000256" key="1">
    <source>
        <dbReference type="SAM" id="MobiDB-lite"/>
    </source>
</evidence>
<sequence length="191" mass="20767">MKDLMGAVSSVQWCKGVVQLCVELGVSAKQQPEKMVGLVQTLHSSMLALEPFLQEIAITMQDSPAAGSDAHKASIARTQLLGEVVGAYGRLEPVLEKWRQHFELEVTNHSGPGHSGMPHKELFLAVASVFMLLTQQLGRVISLQTQLLQKKKQSSPCSKPCSKPSSKPSPKRSSKRSRKNVWGCGSYKGAS</sequence>
<feature type="region of interest" description="Disordered" evidence="1">
    <location>
        <begin position="151"/>
        <end position="191"/>
    </location>
</feature>
<reference evidence="2 3" key="1">
    <citation type="submission" date="2023-05" db="EMBL/GenBank/DDBJ databases">
        <title>A 100% complete, gapless, phased diploid assembly of the Scenedesmus obliquus UTEX 3031 genome.</title>
        <authorList>
            <person name="Biondi T.C."/>
            <person name="Hanschen E.R."/>
            <person name="Kwon T."/>
            <person name="Eng W."/>
            <person name="Kruse C.P.S."/>
            <person name="Koehler S.I."/>
            <person name="Kunde Y."/>
            <person name="Gleasner C.D."/>
            <person name="You Mak K.T."/>
            <person name="Polle J."/>
            <person name="Hovde B.T."/>
            <person name="Starkenburg S.R."/>
        </authorList>
    </citation>
    <scope>NUCLEOTIDE SEQUENCE [LARGE SCALE GENOMIC DNA]</scope>
    <source>
        <strain evidence="2 3">DOE0152z</strain>
    </source>
</reference>
<proteinExistence type="predicted"/>
<evidence type="ECO:0000313" key="3">
    <source>
        <dbReference type="Proteomes" id="UP001244341"/>
    </source>
</evidence>
<gene>
    <name evidence="2" type="ORF">OEZ85_000268</name>
</gene>
<dbReference type="EMBL" id="CP126223">
    <property type="protein sequence ID" value="WIA23533.1"/>
    <property type="molecule type" value="Genomic_DNA"/>
</dbReference>
<organism evidence="2 3">
    <name type="scientific">Tetradesmus obliquus</name>
    <name type="common">Green alga</name>
    <name type="synonym">Acutodesmus obliquus</name>
    <dbReference type="NCBI Taxonomy" id="3088"/>
    <lineage>
        <taxon>Eukaryota</taxon>
        <taxon>Viridiplantae</taxon>
        <taxon>Chlorophyta</taxon>
        <taxon>core chlorophytes</taxon>
        <taxon>Chlorophyceae</taxon>
        <taxon>CS clade</taxon>
        <taxon>Sphaeropleales</taxon>
        <taxon>Scenedesmaceae</taxon>
        <taxon>Tetradesmus</taxon>
    </lineage>
</organism>
<feature type="compositionally biased region" description="Low complexity" evidence="1">
    <location>
        <begin position="154"/>
        <end position="168"/>
    </location>
</feature>
<keyword evidence="3" id="KW-1185">Reference proteome</keyword>
<evidence type="ECO:0000313" key="2">
    <source>
        <dbReference type="EMBL" id="WIA23533.1"/>
    </source>
</evidence>
<accession>A0ABY8UPQ5</accession>
<name>A0ABY8UPQ5_TETOB</name>